<comment type="subunit">
    <text evidence="3 11">Homodimer.</text>
</comment>
<comment type="similarity">
    <text evidence="2 11">Belongs to the class-II aminoacyl-tRNA synthetase family.</text>
</comment>
<dbReference type="SUPFAM" id="SSF55681">
    <property type="entry name" value="Class II aaRS and biotin synthetases"/>
    <property type="match status" value="1"/>
</dbReference>
<organism evidence="14 15">
    <name type="scientific">Buchnera aphidicola</name>
    <name type="common">Lipaphis pseudobrassicae</name>
    <dbReference type="NCBI Taxonomy" id="1258543"/>
    <lineage>
        <taxon>Bacteria</taxon>
        <taxon>Pseudomonadati</taxon>
        <taxon>Pseudomonadota</taxon>
        <taxon>Gammaproteobacteria</taxon>
        <taxon>Enterobacterales</taxon>
        <taxon>Erwiniaceae</taxon>
        <taxon>Buchnera</taxon>
    </lineage>
</organism>
<dbReference type="InterPro" id="IPR015807">
    <property type="entry name" value="His-tRNA-ligase"/>
</dbReference>
<feature type="binding site" evidence="12">
    <location>
        <begin position="266"/>
        <end position="267"/>
    </location>
    <ligand>
        <name>L-histidine</name>
        <dbReference type="ChEBI" id="CHEBI:57595"/>
    </ligand>
</feature>
<name>A0A4D6Y8K3_9GAMM</name>
<keyword evidence="7 11" id="KW-0067">ATP-binding</keyword>
<dbReference type="InterPro" id="IPR004516">
    <property type="entry name" value="HisRS/HisZ"/>
</dbReference>
<evidence type="ECO:0000256" key="9">
    <source>
        <dbReference type="ARBA" id="ARBA00023146"/>
    </source>
</evidence>
<accession>A0A4D6Y8K3</accession>
<dbReference type="EMBL" id="CP034870">
    <property type="protein sequence ID" value="QCI22150.1"/>
    <property type="molecule type" value="Genomic_DNA"/>
</dbReference>
<evidence type="ECO:0000313" key="15">
    <source>
        <dbReference type="Proteomes" id="UP000298564"/>
    </source>
</evidence>
<dbReference type="SUPFAM" id="SSF52954">
    <property type="entry name" value="Class II aaRS ABD-related"/>
    <property type="match status" value="1"/>
</dbReference>
<evidence type="ECO:0000256" key="12">
    <source>
        <dbReference type="PIRSR" id="PIRSR001549-1"/>
    </source>
</evidence>
<dbReference type="FunFam" id="3.30.930.10:FF:000005">
    <property type="entry name" value="Histidine--tRNA ligase"/>
    <property type="match status" value="1"/>
</dbReference>
<dbReference type="GO" id="GO:0006427">
    <property type="term" value="P:histidyl-tRNA aminoacylation"/>
    <property type="evidence" value="ECO:0007669"/>
    <property type="project" value="UniProtKB-UniRule"/>
</dbReference>
<dbReference type="PROSITE" id="PS50862">
    <property type="entry name" value="AA_TRNA_LIGASE_II"/>
    <property type="match status" value="1"/>
</dbReference>
<dbReference type="Gene3D" id="3.30.930.10">
    <property type="entry name" value="Bira Bifunctional Protein, Domain 2"/>
    <property type="match status" value="1"/>
</dbReference>
<sequence length="433" mass="51165">MKNKEITSIRGVHDYFPTELKLWNYIENILREVLTSYCYLEVRLPILEKTEIYKRAIGNVTDVVEKEMYSFEDKKGNSITLRPEGTVGCVRAIIQNRLLQQKKTNHKFWYLGPMFRYERPQMGRYRQFYQLGAEVFGLDTEDIDLEIILLTNRLWKKIGVDRDVTLEINSIGSRIDRFQYKKELVSYLKKYEHILDEDCKRRLYTNPLRILDSKNQEVQKILQEAPLLSQYINKSSNIYFKNLCEMIASYGIKYIYNPKLVRGLDYYNDTVFEWKSDKLGSQNTICAGGRYDSLVQDMGGENTSAIGFAIGIERLVLLVKSINNISNIEEEINIYIIFSREDEKNSAIKLSEEIRNIYPTLKIFINFFSQSVRKKIKNAKNISARIVIIINKKETKKRYFLIKDLKKKQEYYLIKDDLMLKIKDFFKIKNVSI</sequence>
<evidence type="ECO:0000256" key="1">
    <source>
        <dbReference type="ARBA" id="ARBA00004496"/>
    </source>
</evidence>
<feature type="binding site" evidence="12">
    <location>
        <position position="116"/>
    </location>
    <ligand>
        <name>L-histidine</name>
        <dbReference type="ChEBI" id="CHEBI:57595"/>
    </ligand>
</feature>
<proteinExistence type="inferred from homology"/>
<dbReference type="PANTHER" id="PTHR43707:SF1">
    <property type="entry name" value="HISTIDINE--TRNA LIGASE, MITOCHONDRIAL-RELATED"/>
    <property type="match status" value="1"/>
</dbReference>
<keyword evidence="5 11" id="KW-0436">Ligase</keyword>
<feature type="binding site" evidence="12">
    <location>
        <begin position="84"/>
        <end position="86"/>
    </location>
    <ligand>
        <name>L-histidine</name>
        <dbReference type="ChEBI" id="CHEBI:57595"/>
    </ligand>
</feature>
<dbReference type="InterPro" id="IPR036621">
    <property type="entry name" value="Anticodon-bd_dom_sf"/>
</dbReference>
<dbReference type="InterPro" id="IPR045864">
    <property type="entry name" value="aa-tRNA-synth_II/BPL/LPL"/>
</dbReference>
<dbReference type="HAMAP" id="MF_00127">
    <property type="entry name" value="His_tRNA_synth"/>
    <property type="match status" value="1"/>
</dbReference>
<dbReference type="Gene3D" id="3.40.50.800">
    <property type="entry name" value="Anticodon-binding domain"/>
    <property type="match status" value="1"/>
</dbReference>
<evidence type="ECO:0000256" key="7">
    <source>
        <dbReference type="ARBA" id="ARBA00022840"/>
    </source>
</evidence>
<dbReference type="CDD" id="cd00773">
    <property type="entry name" value="HisRS-like_core"/>
    <property type="match status" value="1"/>
</dbReference>
<dbReference type="GO" id="GO:0005524">
    <property type="term" value="F:ATP binding"/>
    <property type="evidence" value="ECO:0007669"/>
    <property type="project" value="UniProtKB-UniRule"/>
</dbReference>
<gene>
    <name evidence="11" type="primary">hisS</name>
    <name evidence="14" type="ORF">D9V70_01470</name>
</gene>
<evidence type="ECO:0000313" key="14">
    <source>
        <dbReference type="EMBL" id="QCI22150.1"/>
    </source>
</evidence>
<dbReference type="OrthoDB" id="9800814at2"/>
<reference evidence="14 15" key="2">
    <citation type="submission" date="2019-05" db="EMBL/GenBank/DDBJ databases">
        <title>Genome evolution of the obligate endosymbiont Buchnera aphidicola.</title>
        <authorList>
            <person name="Moran N.A."/>
        </authorList>
    </citation>
    <scope>NUCLEOTIDE SEQUENCE [LARGE SCALE GENOMIC DNA]</scope>
    <source>
        <strain evidence="14 15">Lps</strain>
    </source>
</reference>
<evidence type="ECO:0000256" key="4">
    <source>
        <dbReference type="ARBA" id="ARBA00022490"/>
    </source>
</evidence>
<keyword evidence="4 11" id="KW-0963">Cytoplasm</keyword>
<feature type="binding site" evidence="12">
    <location>
        <position position="130"/>
    </location>
    <ligand>
        <name>L-histidine</name>
        <dbReference type="ChEBI" id="CHEBI:57595"/>
    </ligand>
</feature>
<dbReference type="InterPro" id="IPR041715">
    <property type="entry name" value="HisRS-like_core"/>
</dbReference>
<dbReference type="GO" id="GO:0005737">
    <property type="term" value="C:cytoplasm"/>
    <property type="evidence" value="ECO:0007669"/>
    <property type="project" value="UniProtKB-SubCell"/>
</dbReference>
<evidence type="ECO:0000256" key="3">
    <source>
        <dbReference type="ARBA" id="ARBA00011738"/>
    </source>
</evidence>
<evidence type="ECO:0000256" key="8">
    <source>
        <dbReference type="ARBA" id="ARBA00022917"/>
    </source>
</evidence>
<dbReference type="GO" id="GO:0004821">
    <property type="term" value="F:histidine-tRNA ligase activity"/>
    <property type="evidence" value="ECO:0007669"/>
    <property type="project" value="UniProtKB-UniRule"/>
</dbReference>
<evidence type="ECO:0000256" key="6">
    <source>
        <dbReference type="ARBA" id="ARBA00022741"/>
    </source>
</evidence>
<keyword evidence="9 11" id="KW-0030">Aminoacyl-tRNA synthetase</keyword>
<dbReference type="PANTHER" id="PTHR43707">
    <property type="entry name" value="HISTIDYL-TRNA SYNTHETASE"/>
    <property type="match status" value="1"/>
</dbReference>
<evidence type="ECO:0000256" key="10">
    <source>
        <dbReference type="ARBA" id="ARBA00047639"/>
    </source>
</evidence>
<feature type="domain" description="Aminoacyl-transfer RNA synthetases class-II family profile" evidence="13">
    <location>
        <begin position="1"/>
        <end position="359"/>
    </location>
</feature>
<comment type="catalytic activity">
    <reaction evidence="10 11">
        <text>tRNA(His) + L-histidine + ATP = L-histidyl-tRNA(His) + AMP + diphosphate + H(+)</text>
        <dbReference type="Rhea" id="RHEA:17313"/>
        <dbReference type="Rhea" id="RHEA-COMP:9665"/>
        <dbReference type="Rhea" id="RHEA-COMP:9689"/>
        <dbReference type="ChEBI" id="CHEBI:15378"/>
        <dbReference type="ChEBI" id="CHEBI:30616"/>
        <dbReference type="ChEBI" id="CHEBI:33019"/>
        <dbReference type="ChEBI" id="CHEBI:57595"/>
        <dbReference type="ChEBI" id="CHEBI:78442"/>
        <dbReference type="ChEBI" id="CHEBI:78527"/>
        <dbReference type="ChEBI" id="CHEBI:456215"/>
        <dbReference type="EC" id="6.1.1.21"/>
    </reaction>
</comment>
<feature type="binding site" evidence="12">
    <location>
        <position position="134"/>
    </location>
    <ligand>
        <name>L-histidine</name>
        <dbReference type="ChEBI" id="CHEBI:57595"/>
    </ligand>
</feature>
<feature type="binding site" evidence="12">
    <location>
        <position position="262"/>
    </location>
    <ligand>
        <name>L-histidine</name>
        <dbReference type="ChEBI" id="CHEBI:57595"/>
    </ligand>
</feature>
<comment type="subcellular location">
    <subcellularLocation>
        <location evidence="1 11">Cytoplasm</location>
    </subcellularLocation>
</comment>
<evidence type="ECO:0000256" key="2">
    <source>
        <dbReference type="ARBA" id="ARBA00008226"/>
    </source>
</evidence>
<evidence type="ECO:0000259" key="13">
    <source>
        <dbReference type="PROSITE" id="PS50862"/>
    </source>
</evidence>
<dbReference type="AlphaFoldDB" id="A0A4D6Y8K3"/>
<evidence type="ECO:0000256" key="11">
    <source>
        <dbReference type="HAMAP-Rule" id="MF_00127"/>
    </source>
</evidence>
<evidence type="ECO:0000256" key="5">
    <source>
        <dbReference type="ARBA" id="ARBA00022598"/>
    </source>
</evidence>
<dbReference type="InterPro" id="IPR006195">
    <property type="entry name" value="aa-tRNA-synth_II"/>
</dbReference>
<dbReference type="RefSeq" id="WP_158355991.1">
    <property type="nucleotide sequence ID" value="NZ_CP034870.1"/>
</dbReference>
<dbReference type="NCBIfam" id="TIGR00442">
    <property type="entry name" value="hisS"/>
    <property type="match status" value="1"/>
</dbReference>
<protein>
    <recommendedName>
        <fullName evidence="11">Histidine--tRNA ligase</fullName>
        <ecNumber evidence="11">6.1.1.21</ecNumber>
    </recommendedName>
    <alternativeName>
        <fullName evidence="11">Histidyl-tRNA synthetase</fullName>
        <shortName evidence="11">HisRS</shortName>
    </alternativeName>
</protein>
<keyword evidence="8 11" id="KW-0648">Protein biosynthesis</keyword>
<dbReference type="Pfam" id="PF13393">
    <property type="entry name" value="tRNA-synt_His"/>
    <property type="match status" value="1"/>
</dbReference>
<dbReference type="EC" id="6.1.1.21" evidence="11"/>
<dbReference type="Proteomes" id="UP000298564">
    <property type="component" value="Chromosome"/>
</dbReference>
<dbReference type="PIRSF" id="PIRSF001549">
    <property type="entry name" value="His-tRNA_synth"/>
    <property type="match status" value="1"/>
</dbReference>
<keyword evidence="6 11" id="KW-0547">Nucleotide-binding</keyword>
<reference evidence="14 15" key="1">
    <citation type="submission" date="2018-12" db="EMBL/GenBank/DDBJ databases">
        <authorList>
            <person name="Chong R.A."/>
        </authorList>
    </citation>
    <scope>NUCLEOTIDE SEQUENCE [LARGE SCALE GENOMIC DNA]</scope>
    <source>
        <strain evidence="14 15">Lps</strain>
    </source>
</reference>